<reference evidence="4 5" key="1">
    <citation type="submission" date="2019-04" db="EMBL/GenBank/DDBJ databases">
        <title>Friends and foes A comparative genomics studyof 23 Aspergillus species from section Flavi.</title>
        <authorList>
            <consortium name="DOE Joint Genome Institute"/>
            <person name="Kjaerbolling I."/>
            <person name="Vesth T."/>
            <person name="Frisvad J.C."/>
            <person name="Nybo J.L."/>
            <person name="Theobald S."/>
            <person name="Kildgaard S."/>
            <person name="Isbrandt T."/>
            <person name="Kuo A."/>
            <person name="Sato A."/>
            <person name="Lyhne E.K."/>
            <person name="Kogle M.E."/>
            <person name="Wiebenga A."/>
            <person name="Kun R.S."/>
            <person name="Lubbers R.J."/>
            <person name="Makela M.R."/>
            <person name="Barry K."/>
            <person name="Chovatia M."/>
            <person name="Clum A."/>
            <person name="Daum C."/>
            <person name="Haridas S."/>
            <person name="He G."/>
            <person name="LaButti K."/>
            <person name="Lipzen A."/>
            <person name="Mondo S."/>
            <person name="Riley R."/>
            <person name="Salamov A."/>
            <person name="Simmons B.A."/>
            <person name="Magnuson J.K."/>
            <person name="Henrissat B."/>
            <person name="Mortensen U.H."/>
            <person name="Larsen T.O."/>
            <person name="Devries R.P."/>
            <person name="Grigoriev I.V."/>
            <person name="Machida M."/>
            <person name="Baker S.E."/>
            <person name="Andersen M.R."/>
        </authorList>
    </citation>
    <scope>NUCLEOTIDE SEQUENCE [LARGE SCALE GENOMIC DNA]</scope>
    <source>
        <strain evidence="4 5">IBT 29228</strain>
    </source>
</reference>
<dbReference type="OrthoDB" id="4367799at2759"/>
<evidence type="ECO:0000256" key="1">
    <source>
        <dbReference type="SAM" id="MobiDB-lite"/>
    </source>
</evidence>
<feature type="compositionally biased region" description="Acidic residues" evidence="1">
    <location>
        <begin position="307"/>
        <end position="324"/>
    </location>
</feature>
<sequence length="324" mass="34811">MRLLTLSVACLGLNGCIAASPPNPDDITANADHGDSPSPCSVAPGHEIHLPCHMSSICGDQSESSSSDSYLALAFCTDNDSLKVNNNTILPAHLPMRLIATKYSGPEKATAETLTLRYGMNILPVQRFHAGPIADQFRLDIILFDQSGHPTDTNMISVGLSRDTHDALRITMITINPSPEGARYHGHGGRRHGHSARSPPTSDDSSESESRLDKWLDAGRAFGRKGYGSFTSGFKSRPCKSHCSDQSSYLPSSYRQGRVPLVDILRVFYPAIFPFLLGVVAGGAICLIGVMVRRSAAYRSCVQGMESEQEGSDSGDEGDGAEEK</sequence>
<gene>
    <name evidence="4" type="ORF">BDV26DRAFT_276353</name>
</gene>
<dbReference type="Proteomes" id="UP000326198">
    <property type="component" value="Unassembled WGS sequence"/>
</dbReference>
<evidence type="ECO:0000256" key="3">
    <source>
        <dbReference type="SAM" id="SignalP"/>
    </source>
</evidence>
<name>A0A5N7AN73_9EURO</name>
<dbReference type="PANTHER" id="PTHR40622">
    <property type="match status" value="1"/>
</dbReference>
<keyword evidence="2" id="KW-0472">Membrane</keyword>
<feature type="transmembrane region" description="Helical" evidence="2">
    <location>
        <begin position="267"/>
        <end position="290"/>
    </location>
</feature>
<feature type="chain" id="PRO_5024849005" evidence="3">
    <location>
        <begin position="19"/>
        <end position="324"/>
    </location>
</feature>
<evidence type="ECO:0000313" key="4">
    <source>
        <dbReference type="EMBL" id="KAE8371311.1"/>
    </source>
</evidence>
<dbReference type="PANTHER" id="PTHR40622:SF1">
    <property type="match status" value="1"/>
</dbReference>
<keyword evidence="2" id="KW-0812">Transmembrane</keyword>
<evidence type="ECO:0000313" key="5">
    <source>
        <dbReference type="Proteomes" id="UP000326198"/>
    </source>
</evidence>
<organism evidence="4 5">
    <name type="scientific">Aspergillus bertholletiae</name>
    <dbReference type="NCBI Taxonomy" id="1226010"/>
    <lineage>
        <taxon>Eukaryota</taxon>
        <taxon>Fungi</taxon>
        <taxon>Dikarya</taxon>
        <taxon>Ascomycota</taxon>
        <taxon>Pezizomycotina</taxon>
        <taxon>Eurotiomycetes</taxon>
        <taxon>Eurotiomycetidae</taxon>
        <taxon>Eurotiales</taxon>
        <taxon>Aspergillaceae</taxon>
        <taxon>Aspergillus</taxon>
        <taxon>Aspergillus subgen. Circumdati</taxon>
    </lineage>
</organism>
<dbReference type="EMBL" id="ML736439">
    <property type="protein sequence ID" value="KAE8371311.1"/>
    <property type="molecule type" value="Genomic_DNA"/>
</dbReference>
<evidence type="ECO:0000256" key="2">
    <source>
        <dbReference type="SAM" id="Phobius"/>
    </source>
</evidence>
<protein>
    <submittedName>
        <fullName evidence="4">Uncharacterized protein</fullName>
    </submittedName>
</protein>
<keyword evidence="3" id="KW-0732">Signal</keyword>
<keyword evidence="5" id="KW-1185">Reference proteome</keyword>
<feature type="signal peptide" evidence="3">
    <location>
        <begin position="1"/>
        <end position="18"/>
    </location>
</feature>
<keyword evidence="2" id="KW-1133">Transmembrane helix</keyword>
<accession>A0A5N7AN73</accession>
<dbReference type="AlphaFoldDB" id="A0A5N7AN73"/>
<proteinExistence type="predicted"/>
<feature type="compositionally biased region" description="Basic residues" evidence="1">
    <location>
        <begin position="184"/>
        <end position="195"/>
    </location>
</feature>
<feature type="region of interest" description="Disordered" evidence="1">
    <location>
        <begin position="305"/>
        <end position="324"/>
    </location>
</feature>
<feature type="region of interest" description="Disordered" evidence="1">
    <location>
        <begin position="177"/>
        <end position="210"/>
    </location>
</feature>